<keyword evidence="2" id="KW-1185">Reference proteome</keyword>
<sequence length="68" mass="7826">MPTPKACSKMGSEKKKWNALLGGSKKLDKLVVLLLLLLLLCLLWAFVTKLRSRFLNYYVLLFLVLRES</sequence>
<dbReference type="Proteomes" id="UP001367508">
    <property type="component" value="Unassembled WGS sequence"/>
</dbReference>
<accession>A0AAN9LD24</accession>
<evidence type="ECO:0000313" key="1">
    <source>
        <dbReference type="EMBL" id="KAK7331103.1"/>
    </source>
</evidence>
<protein>
    <submittedName>
        <fullName evidence="1">Uncharacterized protein</fullName>
    </submittedName>
</protein>
<organism evidence="1 2">
    <name type="scientific">Canavalia gladiata</name>
    <name type="common">Sword bean</name>
    <name type="synonym">Dolichos gladiatus</name>
    <dbReference type="NCBI Taxonomy" id="3824"/>
    <lineage>
        <taxon>Eukaryota</taxon>
        <taxon>Viridiplantae</taxon>
        <taxon>Streptophyta</taxon>
        <taxon>Embryophyta</taxon>
        <taxon>Tracheophyta</taxon>
        <taxon>Spermatophyta</taxon>
        <taxon>Magnoliopsida</taxon>
        <taxon>eudicotyledons</taxon>
        <taxon>Gunneridae</taxon>
        <taxon>Pentapetalae</taxon>
        <taxon>rosids</taxon>
        <taxon>fabids</taxon>
        <taxon>Fabales</taxon>
        <taxon>Fabaceae</taxon>
        <taxon>Papilionoideae</taxon>
        <taxon>50 kb inversion clade</taxon>
        <taxon>NPAAA clade</taxon>
        <taxon>indigoferoid/millettioid clade</taxon>
        <taxon>Phaseoleae</taxon>
        <taxon>Canavalia</taxon>
    </lineage>
</organism>
<name>A0AAN9LD24_CANGL</name>
<dbReference type="EMBL" id="JAYMYQ010000005">
    <property type="protein sequence ID" value="KAK7331103.1"/>
    <property type="molecule type" value="Genomic_DNA"/>
</dbReference>
<evidence type="ECO:0000313" key="2">
    <source>
        <dbReference type="Proteomes" id="UP001367508"/>
    </source>
</evidence>
<proteinExistence type="predicted"/>
<reference evidence="1 2" key="1">
    <citation type="submission" date="2024-01" db="EMBL/GenBank/DDBJ databases">
        <title>The genomes of 5 underutilized Papilionoideae crops provide insights into root nodulation and disease resistanc.</title>
        <authorList>
            <person name="Jiang F."/>
        </authorList>
    </citation>
    <scope>NUCLEOTIDE SEQUENCE [LARGE SCALE GENOMIC DNA]</scope>
    <source>
        <strain evidence="1">LVBAO_FW01</strain>
        <tissue evidence="1">Leaves</tissue>
    </source>
</reference>
<comment type="caution">
    <text evidence="1">The sequence shown here is derived from an EMBL/GenBank/DDBJ whole genome shotgun (WGS) entry which is preliminary data.</text>
</comment>
<dbReference type="AlphaFoldDB" id="A0AAN9LD24"/>
<gene>
    <name evidence="1" type="ORF">VNO77_25317</name>
</gene>